<dbReference type="InterPro" id="IPR001680">
    <property type="entry name" value="WD40_rpt"/>
</dbReference>
<dbReference type="InterPro" id="IPR019775">
    <property type="entry name" value="WD40_repeat_CS"/>
</dbReference>
<sequence>MSLSLYPAASISKPSNASWPSSLASCFREREILLPNFSQAKSKSLTNGHRSSIRGVGWSIDGRRLATCSVDRSIRIWVPERSIDHRASTELRGHNDSVDQLVWHPTNPEVLATASADRSARIWDVRVKASPSEAGGIASSDDGVSVINTPGSNINIAYHPSGDYLAVGDKSDTVSILDTRTNKILHTVCSRRPTPPTNDSSYTPTTVLASWDEVNELTFSNDGSLLLLTSGSGSVHIHHTDSSPDSYARIHSHNAHPGNVFCLTPDPLGRFYATASSDSMISLWDSREWLSRKMITTLVFPARTMGFSFDGELLAAGGEDPFISIHATITTTADDLVHKLPLAQGSMINTLAWHPTKYVLAYAGDETAKSDIGGVKVFNLS</sequence>
<reference evidence="5" key="1">
    <citation type="journal article" date="2014" name="Genome Biol. Evol.">
        <title>Gene Loss Rather Than Gene Gain Is Associated with a Host Jump from Monocots to Dicots in the Smut Fungus Melanopsichium pennsylvanicum.</title>
        <authorList>
            <person name="Sharma R."/>
            <person name="Mishra B."/>
            <person name="Runge F."/>
            <person name="Thines M."/>
        </authorList>
    </citation>
    <scope>NUCLEOTIDE SEQUENCE</scope>
    <source>
        <strain evidence="5">4</strain>
    </source>
</reference>
<keyword evidence="1 4" id="KW-0853">WD repeat</keyword>
<dbReference type="PROSITE" id="PS50082">
    <property type="entry name" value="WD_REPEATS_2"/>
    <property type="match status" value="3"/>
</dbReference>
<protein>
    <submittedName>
        <fullName evidence="5">Related to THO complex subunit 3</fullName>
    </submittedName>
</protein>
<name>A0A077R3T6_9BASI</name>
<feature type="repeat" description="WD" evidence="4">
    <location>
        <begin position="253"/>
        <end position="285"/>
    </location>
</feature>
<organism evidence="5">
    <name type="scientific">Melanopsichium pennsylvanicum 4</name>
    <dbReference type="NCBI Taxonomy" id="1398559"/>
    <lineage>
        <taxon>Eukaryota</taxon>
        <taxon>Fungi</taxon>
        <taxon>Dikarya</taxon>
        <taxon>Basidiomycota</taxon>
        <taxon>Ustilaginomycotina</taxon>
        <taxon>Ustilaginomycetes</taxon>
        <taxon>Ustilaginales</taxon>
        <taxon>Ustilaginaceae</taxon>
        <taxon>Melanopsichium</taxon>
    </lineage>
</organism>
<dbReference type="InterPro" id="IPR040132">
    <property type="entry name" value="Tex1/THOC3"/>
</dbReference>
<comment type="similarity">
    <text evidence="3">Belongs to the THOC3 family.</text>
</comment>
<evidence type="ECO:0000256" key="3">
    <source>
        <dbReference type="ARBA" id="ARBA00046343"/>
    </source>
</evidence>
<accession>A0A077R3T6</accession>
<dbReference type="GO" id="GO:0000445">
    <property type="term" value="C:THO complex part of transcription export complex"/>
    <property type="evidence" value="ECO:0007669"/>
    <property type="project" value="TreeGrafter"/>
</dbReference>
<dbReference type="EMBL" id="HG529584">
    <property type="protein sequence ID" value="CDI53636.1"/>
    <property type="molecule type" value="Genomic_DNA"/>
</dbReference>
<dbReference type="PROSITE" id="PS00678">
    <property type="entry name" value="WD_REPEATS_1"/>
    <property type="match status" value="1"/>
</dbReference>
<dbReference type="InterPro" id="IPR011047">
    <property type="entry name" value="Quinoprotein_ADH-like_sf"/>
</dbReference>
<dbReference type="Gene3D" id="2.130.10.10">
    <property type="entry name" value="YVTN repeat-like/Quinoprotein amine dehydrogenase"/>
    <property type="match status" value="2"/>
</dbReference>
<evidence type="ECO:0000256" key="4">
    <source>
        <dbReference type="PROSITE-ProRule" id="PRU00221"/>
    </source>
</evidence>
<dbReference type="PRINTS" id="PR00320">
    <property type="entry name" value="GPROTEINBRPT"/>
</dbReference>
<dbReference type="InterPro" id="IPR020472">
    <property type="entry name" value="WD40_PAC1"/>
</dbReference>
<keyword evidence="2" id="KW-0677">Repeat</keyword>
<dbReference type="InterPro" id="IPR015943">
    <property type="entry name" value="WD40/YVTN_repeat-like_dom_sf"/>
</dbReference>
<feature type="repeat" description="WD" evidence="4">
    <location>
        <begin position="46"/>
        <end position="77"/>
    </location>
</feature>
<dbReference type="PROSITE" id="PS50294">
    <property type="entry name" value="WD_REPEATS_REGION"/>
    <property type="match status" value="3"/>
</dbReference>
<dbReference type="GO" id="GO:0006406">
    <property type="term" value="P:mRNA export from nucleus"/>
    <property type="evidence" value="ECO:0007669"/>
    <property type="project" value="InterPro"/>
</dbReference>
<evidence type="ECO:0000256" key="2">
    <source>
        <dbReference type="ARBA" id="ARBA00022737"/>
    </source>
</evidence>
<feature type="repeat" description="WD" evidence="4">
    <location>
        <begin position="91"/>
        <end position="126"/>
    </location>
</feature>
<dbReference type="SMART" id="SM00320">
    <property type="entry name" value="WD40"/>
    <property type="match status" value="7"/>
</dbReference>
<evidence type="ECO:0000256" key="1">
    <source>
        <dbReference type="ARBA" id="ARBA00022574"/>
    </source>
</evidence>
<dbReference type="SUPFAM" id="SSF50998">
    <property type="entry name" value="Quinoprotein alcohol dehydrogenase-like"/>
    <property type="match status" value="1"/>
</dbReference>
<proteinExistence type="inferred from homology"/>
<dbReference type="PANTHER" id="PTHR22839">
    <property type="entry name" value="THO COMPLEX SUBUNIT 3 THO3"/>
    <property type="match status" value="1"/>
</dbReference>
<dbReference type="Pfam" id="PF00400">
    <property type="entry name" value="WD40"/>
    <property type="match status" value="3"/>
</dbReference>
<dbReference type="AlphaFoldDB" id="A0A077R3T6"/>
<evidence type="ECO:0000313" key="5">
    <source>
        <dbReference type="EMBL" id="CDI53636.1"/>
    </source>
</evidence>
<dbReference type="PANTHER" id="PTHR22839:SF0">
    <property type="entry name" value="THO COMPLEX SUBUNIT 3"/>
    <property type="match status" value="1"/>
</dbReference>